<dbReference type="InterPro" id="IPR003607">
    <property type="entry name" value="HD/PDEase_dom"/>
</dbReference>
<name>A0A2S7KTI8_9FLAO</name>
<evidence type="ECO:0000256" key="9">
    <source>
        <dbReference type="SAM" id="Phobius"/>
    </source>
</evidence>
<reference evidence="11 12" key="1">
    <citation type="submission" date="2016-11" db="EMBL/GenBank/DDBJ databases">
        <title>Trade-off between light-utilization and light-protection in marine flavobacteria.</title>
        <authorList>
            <person name="Kumagai Y."/>
        </authorList>
    </citation>
    <scope>NUCLEOTIDE SEQUENCE [LARGE SCALE GENOMIC DNA]</scope>
    <source>
        <strain evidence="11 12">NBRC 107741</strain>
    </source>
</reference>
<dbReference type="GO" id="GO:0005886">
    <property type="term" value="C:plasma membrane"/>
    <property type="evidence" value="ECO:0007669"/>
    <property type="project" value="UniProtKB-SubCell"/>
</dbReference>
<accession>A0A2S7KTI8</accession>
<dbReference type="InterPro" id="IPR006674">
    <property type="entry name" value="HD_domain"/>
</dbReference>
<evidence type="ECO:0000256" key="4">
    <source>
        <dbReference type="ARBA" id="ARBA00022741"/>
    </source>
</evidence>
<keyword evidence="11" id="KW-0378">Hydrolase</keyword>
<proteinExistence type="predicted"/>
<dbReference type="OrthoDB" id="5728337at2"/>
<dbReference type="PANTHER" id="PTHR21174">
    <property type="match status" value="1"/>
</dbReference>
<dbReference type="GO" id="GO:0000166">
    <property type="term" value="F:nucleotide binding"/>
    <property type="evidence" value="ECO:0007669"/>
    <property type="project" value="UniProtKB-KW"/>
</dbReference>
<dbReference type="Pfam" id="PF18967">
    <property type="entry name" value="PycTM"/>
    <property type="match status" value="1"/>
</dbReference>
<sequence length="398" mass="46146">MTPTLEDAKRFVTEFLVENLPSTCLYHNLTHTKRVVKSTKEIIDNSELTEQQQEVLQLAALFHDTGYCQGGLDHEKRSAEMARNFLTEKKVPEETIKQVEACIMATRMEAKPEGLLEEIIRDADASHFAKDYFQEASEFLRLELKMQGKKEYSRSAWLKENIAVLENWHQYYTDYAKENWGPKKEENLKRMKEEQQKIEKQKADNKKTKELNKQKAKSLDPDKAIQSVFRVTLRNHIKLSDIADTKANILLSVNAIIISIALTNLIPKLDNPKNAYLMVPTLIFLFFSVISIIMSILATRPNVTKGRFTKDDVNKKKVNLLFFGNFHQMSLNDFQWAMNEMLQDKEYIYNSLTKDLYFLGLVLERKYRILRITYTVFMVGMVVSVIAFAIAFISVEAT</sequence>
<feature type="transmembrane region" description="Helical" evidence="9">
    <location>
        <begin position="278"/>
        <end position="298"/>
    </location>
</feature>
<feature type="domain" description="HD" evidence="10">
    <location>
        <begin position="28"/>
        <end position="129"/>
    </location>
</feature>
<comment type="caution">
    <text evidence="11">The sequence shown here is derived from an EMBL/GenBank/DDBJ whole genome shotgun (WGS) entry which is preliminary data.</text>
</comment>
<dbReference type="EMBL" id="MQUB01000001">
    <property type="protein sequence ID" value="PQB05954.1"/>
    <property type="molecule type" value="Genomic_DNA"/>
</dbReference>
<dbReference type="GO" id="GO:0016787">
    <property type="term" value="F:hydrolase activity"/>
    <property type="evidence" value="ECO:0007669"/>
    <property type="project" value="UniProtKB-KW"/>
</dbReference>
<dbReference type="Proteomes" id="UP000239800">
    <property type="component" value="Unassembled WGS sequence"/>
</dbReference>
<keyword evidence="5 9" id="KW-1133">Transmembrane helix</keyword>
<comment type="subcellular location">
    <subcellularLocation>
        <location evidence="1">Cell membrane</location>
    </subcellularLocation>
</comment>
<evidence type="ECO:0000256" key="8">
    <source>
        <dbReference type="SAM" id="MobiDB-lite"/>
    </source>
</evidence>
<keyword evidence="4" id="KW-0547">Nucleotide-binding</keyword>
<dbReference type="PANTHER" id="PTHR21174:SF0">
    <property type="entry name" value="HD PHOSPHOHYDROLASE FAMILY PROTEIN-RELATED"/>
    <property type="match status" value="1"/>
</dbReference>
<dbReference type="PROSITE" id="PS51831">
    <property type="entry name" value="HD"/>
    <property type="match status" value="1"/>
</dbReference>
<keyword evidence="6" id="KW-0051">Antiviral defense</keyword>
<evidence type="ECO:0000256" key="2">
    <source>
        <dbReference type="ARBA" id="ARBA00022475"/>
    </source>
</evidence>
<evidence type="ECO:0000256" key="5">
    <source>
        <dbReference type="ARBA" id="ARBA00022989"/>
    </source>
</evidence>
<dbReference type="SUPFAM" id="SSF109604">
    <property type="entry name" value="HD-domain/PDEase-like"/>
    <property type="match status" value="1"/>
</dbReference>
<evidence type="ECO:0000256" key="3">
    <source>
        <dbReference type="ARBA" id="ARBA00022692"/>
    </source>
</evidence>
<evidence type="ECO:0000256" key="6">
    <source>
        <dbReference type="ARBA" id="ARBA00023118"/>
    </source>
</evidence>
<dbReference type="InterPro" id="IPR043760">
    <property type="entry name" value="PycTM_dom"/>
</dbReference>
<dbReference type="CDD" id="cd00077">
    <property type="entry name" value="HDc"/>
    <property type="match status" value="1"/>
</dbReference>
<evidence type="ECO:0000256" key="1">
    <source>
        <dbReference type="ARBA" id="ARBA00004236"/>
    </source>
</evidence>
<dbReference type="InterPro" id="IPR009218">
    <property type="entry name" value="HD_phosphohydro"/>
</dbReference>
<evidence type="ECO:0000256" key="7">
    <source>
        <dbReference type="ARBA" id="ARBA00023136"/>
    </source>
</evidence>
<keyword evidence="12" id="KW-1185">Reference proteome</keyword>
<organism evidence="11 12">
    <name type="scientific">Aureitalea marina</name>
    <dbReference type="NCBI Taxonomy" id="930804"/>
    <lineage>
        <taxon>Bacteria</taxon>
        <taxon>Pseudomonadati</taxon>
        <taxon>Bacteroidota</taxon>
        <taxon>Flavobacteriia</taxon>
        <taxon>Flavobacteriales</taxon>
        <taxon>Flavobacteriaceae</taxon>
        <taxon>Aureitalea</taxon>
    </lineage>
</organism>
<dbReference type="GO" id="GO:0051607">
    <property type="term" value="P:defense response to virus"/>
    <property type="evidence" value="ECO:0007669"/>
    <property type="project" value="UniProtKB-KW"/>
</dbReference>
<feature type="transmembrane region" description="Helical" evidence="9">
    <location>
        <begin position="247"/>
        <end position="266"/>
    </location>
</feature>
<keyword evidence="3 9" id="KW-0812">Transmembrane</keyword>
<dbReference type="Gene3D" id="1.10.3210.10">
    <property type="entry name" value="Hypothetical protein af1432"/>
    <property type="match status" value="1"/>
</dbReference>
<keyword evidence="2" id="KW-1003">Cell membrane</keyword>
<protein>
    <submittedName>
        <fullName evidence="11">Phosphohydrolase</fullName>
    </submittedName>
</protein>
<feature type="region of interest" description="Disordered" evidence="8">
    <location>
        <begin position="195"/>
        <end position="216"/>
    </location>
</feature>
<keyword evidence="7 9" id="KW-0472">Membrane</keyword>
<dbReference type="RefSeq" id="WP_104813899.1">
    <property type="nucleotide sequence ID" value="NZ_MQUB01000001.1"/>
</dbReference>
<dbReference type="AlphaFoldDB" id="A0A2S7KTI8"/>
<evidence type="ECO:0000313" key="11">
    <source>
        <dbReference type="EMBL" id="PQB05954.1"/>
    </source>
</evidence>
<gene>
    <name evidence="11" type="ORF">BST85_04365</name>
</gene>
<dbReference type="SMART" id="SM00471">
    <property type="entry name" value="HDc"/>
    <property type="match status" value="1"/>
</dbReference>
<evidence type="ECO:0000259" key="10">
    <source>
        <dbReference type="PROSITE" id="PS51831"/>
    </source>
</evidence>
<feature type="transmembrane region" description="Helical" evidence="9">
    <location>
        <begin position="372"/>
        <end position="395"/>
    </location>
</feature>
<evidence type="ECO:0000313" key="12">
    <source>
        <dbReference type="Proteomes" id="UP000239800"/>
    </source>
</evidence>
<dbReference type="Pfam" id="PF01966">
    <property type="entry name" value="HD"/>
    <property type="match status" value="1"/>
</dbReference>